<gene>
    <name evidence="4" type="ORF">P4O66_001149</name>
</gene>
<accession>A0AAD8ZC77</accession>
<dbReference type="InterPro" id="IPR043128">
    <property type="entry name" value="Rev_trsase/Diguanyl_cyclase"/>
</dbReference>
<sequence>MDGGLRPCVDYRGLHKLQVKEGDEWKTALSTSTGHYEYLVLPSGLAMASSIFQAYINKVLREFLGRSVVAYIDDILIYSSSWNQHV</sequence>
<proteinExistence type="inferred from homology"/>
<dbReference type="Proteomes" id="UP001239994">
    <property type="component" value="Unassembled WGS sequence"/>
</dbReference>
<evidence type="ECO:0000256" key="1">
    <source>
        <dbReference type="ARBA" id="ARBA00010879"/>
    </source>
</evidence>
<keyword evidence="5" id="KW-1185">Reference proteome</keyword>
<dbReference type="InterPro" id="IPR043502">
    <property type="entry name" value="DNA/RNA_pol_sf"/>
</dbReference>
<organism evidence="4 5">
    <name type="scientific">Electrophorus voltai</name>
    <dbReference type="NCBI Taxonomy" id="2609070"/>
    <lineage>
        <taxon>Eukaryota</taxon>
        <taxon>Metazoa</taxon>
        <taxon>Chordata</taxon>
        <taxon>Craniata</taxon>
        <taxon>Vertebrata</taxon>
        <taxon>Euteleostomi</taxon>
        <taxon>Actinopterygii</taxon>
        <taxon>Neopterygii</taxon>
        <taxon>Teleostei</taxon>
        <taxon>Ostariophysi</taxon>
        <taxon>Gymnotiformes</taxon>
        <taxon>Gymnotoidei</taxon>
        <taxon>Gymnotidae</taxon>
        <taxon>Electrophorus</taxon>
    </lineage>
</organism>
<dbReference type="EC" id="3.1.26.4" evidence="2"/>
<dbReference type="GO" id="GO:0004523">
    <property type="term" value="F:RNA-DNA hybrid ribonuclease activity"/>
    <property type="evidence" value="ECO:0007669"/>
    <property type="project" value="UniProtKB-EC"/>
</dbReference>
<dbReference type="InterPro" id="IPR053134">
    <property type="entry name" value="RNA-dir_DNA_polymerase"/>
</dbReference>
<dbReference type="PANTHER" id="PTHR24559">
    <property type="entry name" value="TRANSPOSON TY3-I GAG-POL POLYPROTEIN"/>
    <property type="match status" value="1"/>
</dbReference>
<dbReference type="InterPro" id="IPR000477">
    <property type="entry name" value="RT_dom"/>
</dbReference>
<dbReference type="CDD" id="cd01647">
    <property type="entry name" value="RT_LTR"/>
    <property type="match status" value="1"/>
</dbReference>
<evidence type="ECO:0000256" key="2">
    <source>
        <dbReference type="ARBA" id="ARBA00012180"/>
    </source>
</evidence>
<comment type="similarity">
    <text evidence="1">Belongs to the beta type-B retroviral polymerase family. HERV class-II K(HML-2) pol subfamily.</text>
</comment>
<dbReference type="SUPFAM" id="SSF56672">
    <property type="entry name" value="DNA/RNA polymerases"/>
    <property type="match status" value="1"/>
</dbReference>
<evidence type="ECO:0000313" key="5">
    <source>
        <dbReference type="Proteomes" id="UP001239994"/>
    </source>
</evidence>
<dbReference type="PROSITE" id="PS50878">
    <property type="entry name" value="RT_POL"/>
    <property type="match status" value="1"/>
</dbReference>
<dbReference type="Gene3D" id="3.30.70.270">
    <property type="match status" value="1"/>
</dbReference>
<dbReference type="PANTHER" id="PTHR24559:SF444">
    <property type="entry name" value="REVERSE TRANSCRIPTASE DOMAIN-CONTAINING PROTEIN"/>
    <property type="match status" value="1"/>
</dbReference>
<reference evidence="4" key="1">
    <citation type="submission" date="2023-03" db="EMBL/GenBank/DDBJ databases">
        <title>Electrophorus voltai genome.</title>
        <authorList>
            <person name="Bian C."/>
        </authorList>
    </citation>
    <scope>NUCLEOTIDE SEQUENCE</scope>
    <source>
        <strain evidence="4">CB-2022</strain>
        <tissue evidence="4">Muscle</tissue>
    </source>
</reference>
<protein>
    <recommendedName>
        <fullName evidence="2">ribonuclease H</fullName>
        <ecNumber evidence="2">3.1.26.4</ecNumber>
    </recommendedName>
</protein>
<dbReference type="EMBL" id="JAROKS010000015">
    <property type="protein sequence ID" value="KAK1795654.1"/>
    <property type="molecule type" value="Genomic_DNA"/>
</dbReference>
<feature type="domain" description="Reverse transcriptase" evidence="3">
    <location>
        <begin position="1"/>
        <end position="86"/>
    </location>
</feature>
<dbReference type="Pfam" id="PF00078">
    <property type="entry name" value="RVT_1"/>
    <property type="match status" value="1"/>
</dbReference>
<evidence type="ECO:0000313" key="4">
    <source>
        <dbReference type="EMBL" id="KAK1795654.1"/>
    </source>
</evidence>
<evidence type="ECO:0000259" key="3">
    <source>
        <dbReference type="PROSITE" id="PS50878"/>
    </source>
</evidence>
<name>A0AAD8ZC77_9TELE</name>
<comment type="caution">
    <text evidence="4">The sequence shown here is derived from an EMBL/GenBank/DDBJ whole genome shotgun (WGS) entry which is preliminary data.</text>
</comment>
<dbReference type="AlphaFoldDB" id="A0AAD8ZC77"/>